<dbReference type="PANTHER" id="PTHR30204">
    <property type="entry name" value="REDOX-CYCLING DRUG-SENSING TRANSCRIPTIONAL ACTIVATOR SOXR"/>
    <property type="match status" value="1"/>
</dbReference>
<evidence type="ECO:0000256" key="1">
    <source>
        <dbReference type="ARBA" id="ARBA00023125"/>
    </source>
</evidence>
<reference evidence="3 4" key="1">
    <citation type="journal article" date="2019" name="Int. J. Syst. Evol. Microbiol.">
        <title>The Global Catalogue of Microorganisms (GCM) 10K type strain sequencing project: providing services to taxonomists for standard genome sequencing and annotation.</title>
        <authorList>
            <consortium name="The Broad Institute Genomics Platform"/>
            <consortium name="The Broad Institute Genome Sequencing Center for Infectious Disease"/>
            <person name="Wu L."/>
            <person name="Ma J."/>
        </authorList>
    </citation>
    <scope>NUCLEOTIDE SEQUENCE [LARGE SCALE GENOMIC DNA]</scope>
    <source>
        <strain evidence="3 4">JCM 10977</strain>
    </source>
</reference>
<dbReference type="Gene3D" id="1.10.1660.10">
    <property type="match status" value="1"/>
</dbReference>
<dbReference type="RefSeq" id="WP_343972253.1">
    <property type="nucleotide sequence ID" value="NZ_BAAAHK010000009.1"/>
</dbReference>
<dbReference type="InterPro" id="IPR009061">
    <property type="entry name" value="DNA-bd_dom_put_sf"/>
</dbReference>
<sequence>MFTIGDFAAFGRVSARMLRHYDAIGLLRPAGVDSATGYRYYTADQLRRLNRIVALKELGFTLQQVGDIVDAKVGPEELRGMLRLRRAQLAQRLAEDAIRLDAVEARLRIIEKEGHMSTDDVVLKTIPSVRVAELSAVAASYDGPDITPVIQPLYGQIWERLGMAGVEPDGPPVAYYEKTDGEAVVVHAAVTVKPDQAETGDFQVVDLPELATAATIVHQGSMDDADQSMQILARWIDDGGYRSVGYAREVCLAFDPDDESKWVHEFQIEVTRP</sequence>
<dbReference type="SUPFAM" id="SSF46955">
    <property type="entry name" value="Putative DNA-binding domain"/>
    <property type="match status" value="1"/>
</dbReference>
<evidence type="ECO:0000313" key="3">
    <source>
        <dbReference type="EMBL" id="GAA0945828.1"/>
    </source>
</evidence>
<organism evidence="3 4">
    <name type="scientific">Kribbella koreensis</name>
    <dbReference type="NCBI Taxonomy" id="57909"/>
    <lineage>
        <taxon>Bacteria</taxon>
        <taxon>Bacillati</taxon>
        <taxon>Actinomycetota</taxon>
        <taxon>Actinomycetes</taxon>
        <taxon>Propionibacteriales</taxon>
        <taxon>Kribbellaceae</taxon>
        <taxon>Kribbella</taxon>
    </lineage>
</organism>
<dbReference type="PROSITE" id="PS50937">
    <property type="entry name" value="HTH_MERR_2"/>
    <property type="match status" value="1"/>
</dbReference>
<proteinExistence type="predicted"/>
<dbReference type="SMART" id="SM00422">
    <property type="entry name" value="HTH_MERR"/>
    <property type="match status" value="1"/>
</dbReference>
<comment type="caution">
    <text evidence="3">The sequence shown here is derived from an EMBL/GenBank/DDBJ whole genome shotgun (WGS) entry which is preliminary data.</text>
</comment>
<dbReference type="Pfam" id="PF13411">
    <property type="entry name" value="MerR_1"/>
    <property type="match status" value="1"/>
</dbReference>
<dbReference type="CDD" id="cd01107">
    <property type="entry name" value="HTH_BmrR"/>
    <property type="match status" value="1"/>
</dbReference>
<dbReference type="InterPro" id="IPR000551">
    <property type="entry name" value="MerR-type_HTH_dom"/>
</dbReference>
<feature type="domain" description="HTH merR-type" evidence="2">
    <location>
        <begin position="1"/>
        <end position="71"/>
    </location>
</feature>
<evidence type="ECO:0000259" key="2">
    <source>
        <dbReference type="PROSITE" id="PS50937"/>
    </source>
</evidence>
<dbReference type="SMART" id="SM00871">
    <property type="entry name" value="AraC_E_bind"/>
    <property type="match status" value="1"/>
</dbReference>
<dbReference type="InterPro" id="IPR029442">
    <property type="entry name" value="GyrI-like"/>
</dbReference>
<dbReference type="Gene3D" id="3.20.80.10">
    <property type="entry name" value="Regulatory factor, effector binding domain"/>
    <property type="match status" value="1"/>
</dbReference>
<dbReference type="InterPro" id="IPR011256">
    <property type="entry name" value="Reg_factor_effector_dom_sf"/>
</dbReference>
<keyword evidence="1" id="KW-0238">DNA-binding</keyword>
<name>A0ABN1QQ25_9ACTN</name>
<dbReference type="InterPro" id="IPR047057">
    <property type="entry name" value="MerR_fam"/>
</dbReference>
<dbReference type="Pfam" id="PF06445">
    <property type="entry name" value="GyrI-like"/>
    <property type="match status" value="1"/>
</dbReference>
<gene>
    <name evidence="3" type="ORF">GCM10009554_41060</name>
</gene>
<dbReference type="InterPro" id="IPR010499">
    <property type="entry name" value="AraC_E-bd"/>
</dbReference>
<dbReference type="SUPFAM" id="SSF55136">
    <property type="entry name" value="Probable bacterial effector-binding domain"/>
    <property type="match status" value="1"/>
</dbReference>
<accession>A0ABN1QQ25</accession>
<protein>
    <submittedName>
        <fullName evidence="3">MerR family transcriptional regulator</fullName>
    </submittedName>
</protein>
<dbReference type="Proteomes" id="UP001500542">
    <property type="component" value="Unassembled WGS sequence"/>
</dbReference>
<keyword evidence="4" id="KW-1185">Reference proteome</keyword>
<dbReference type="EMBL" id="BAAAHK010000009">
    <property type="protein sequence ID" value="GAA0945828.1"/>
    <property type="molecule type" value="Genomic_DNA"/>
</dbReference>
<dbReference type="PANTHER" id="PTHR30204:SF97">
    <property type="entry name" value="MERR FAMILY REGULATORY PROTEIN"/>
    <property type="match status" value="1"/>
</dbReference>
<evidence type="ECO:0000313" key="4">
    <source>
        <dbReference type="Proteomes" id="UP001500542"/>
    </source>
</evidence>